<evidence type="ECO:0000256" key="1">
    <source>
        <dbReference type="ARBA" id="ARBA00004651"/>
    </source>
</evidence>
<keyword evidence="6 7" id="KW-0472">Membrane</keyword>
<dbReference type="AlphaFoldDB" id="A0A6N8TZD9"/>
<evidence type="ECO:0000313" key="10">
    <source>
        <dbReference type="Proteomes" id="UP000436284"/>
    </source>
</evidence>
<dbReference type="OrthoDB" id="9782006at2"/>
<comment type="caution">
    <text evidence="9">The sequence shown here is derived from an EMBL/GenBank/DDBJ whole genome shotgun (WGS) entry which is preliminary data.</text>
</comment>
<feature type="transmembrane region" description="Helical" evidence="7">
    <location>
        <begin position="195"/>
        <end position="216"/>
    </location>
</feature>
<feature type="transmembrane region" description="Helical" evidence="7">
    <location>
        <begin position="7"/>
        <end position="26"/>
    </location>
</feature>
<accession>A0A6N8TZD9</accession>
<keyword evidence="3" id="KW-1003">Cell membrane</keyword>
<dbReference type="Gene3D" id="1.20.1640.10">
    <property type="entry name" value="Multidrug efflux transporter AcrB transmembrane domain"/>
    <property type="match status" value="2"/>
</dbReference>
<keyword evidence="5 7" id="KW-1133">Transmembrane helix</keyword>
<evidence type="ECO:0000256" key="2">
    <source>
        <dbReference type="ARBA" id="ARBA00010157"/>
    </source>
</evidence>
<keyword evidence="10" id="KW-1185">Reference proteome</keyword>
<feature type="transmembrane region" description="Helical" evidence="7">
    <location>
        <begin position="826"/>
        <end position="857"/>
    </location>
</feature>
<evidence type="ECO:0000259" key="8">
    <source>
        <dbReference type="PROSITE" id="PS50156"/>
    </source>
</evidence>
<dbReference type="EMBL" id="WUUK01000003">
    <property type="protein sequence ID" value="MXQ51204.1"/>
    <property type="molecule type" value="Genomic_DNA"/>
</dbReference>
<comment type="similarity">
    <text evidence="2">Belongs to the resistance-nodulation-cell division (RND) (TC 2.A.6) family. MmpL subfamily.</text>
</comment>
<organism evidence="9 10">
    <name type="scientific">Salinicoccus hispanicus</name>
    <dbReference type="NCBI Taxonomy" id="157225"/>
    <lineage>
        <taxon>Bacteria</taxon>
        <taxon>Bacillati</taxon>
        <taxon>Bacillota</taxon>
        <taxon>Bacilli</taxon>
        <taxon>Bacillales</taxon>
        <taxon>Staphylococcaceae</taxon>
        <taxon>Salinicoccus</taxon>
    </lineage>
</organism>
<feature type="transmembrane region" description="Helical" evidence="7">
    <location>
        <begin position="169"/>
        <end position="188"/>
    </location>
</feature>
<sequence length="881" mass="97474">MKHILKFKWPVTVLMLIFTVTTFLLSPNLTQLSTEKGDIQLSDESPSEQARQFLEEYGQDKETMSLVLEFDGEVSSHESGIVSYIEEIRSLDEVNNVINPFTYEESVQSNFINNENGVIMIPMDYVGPLNDISSVADSIEEMNTTEADTSMTSNELIQSTVEQDAMEGIQSTEIFTVIIVVGVLLLMFRSIVTPFVPVVVVGVAYLLGQSFVGWFVQWFGFPISPQTQSFLIVILFGIGTDYCILLLNRFKEELEHHEKYDAIIRTFSTAGKTVFISGLSGAIVFGVLYFANFEIYRSAVGVALGVIFLLLAIFTLLPILMYLLGRYIFWPNIKKTEFKESRLWTPLGILSLKYPTRIIFSIFAILIAIALFYNDEVNFDSIEELDDGYSTVHATNVVSENFDEGQLFPVEVILSNGGDLLNQESLSRLDAVASTVSNLEGVKEVQTLTRPAGEAIEDFNVRNQLEQTNEGIADMQDGLSEISAGLTDASDSLADTGTSGGDLSELESGIDEINGNIGQITEYMTQTGDAEGAAEQLSQVQEGLTTLSGEVSAASTEMNEQQAAANEQLTELSDGLAESAAGIDEIQDGLEEVTSLLDGISNNEAVDQTGIHVPESYIDNEEIQDAIDQYAFGDSNEALTMNVILAVDPYSHEAMSTLNDIETTVEDEIHRLGRDDTNAYFSGVTSMNRDLNQISNDDYNRVVTIFILTLFVVLAIIFRSLILPISMISSIFITYFASVTITQWLLGFFGYGELNWAVPFFSLIIFAALGIDYSIFIIDRFREELTGRSIRDAIEQSIRRMGGVVITAVIILSGTFAALLPSGMIILIQVASIIIFALLFYAFIVLPLLVPAFVITFGRGNWWPFRMPGGRAREEKFKDKE</sequence>
<feature type="transmembrane region" description="Helical" evidence="7">
    <location>
        <begin position="699"/>
        <end position="718"/>
    </location>
</feature>
<evidence type="ECO:0000256" key="3">
    <source>
        <dbReference type="ARBA" id="ARBA00022475"/>
    </source>
</evidence>
<evidence type="ECO:0000256" key="7">
    <source>
        <dbReference type="SAM" id="Phobius"/>
    </source>
</evidence>
<gene>
    <name evidence="9" type="ORF">GQ671_07975</name>
</gene>
<protein>
    <submittedName>
        <fullName evidence="9">MMPL family transporter</fullName>
    </submittedName>
</protein>
<feature type="transmembrane region" description="Helical" evidence="7">
    <location>
        <begin position="798"/>
        <end position="820"/>
    </location>
</feature>
<dbReference type="PANTHER" id="PTHR33406:SF6">
    <property type="entry name" value="MEMBRANE PROTEIN YDGH-RELATED"/>
    <property type="match status" value="1"/>
</dbReference>
<dbReference type="InterPro" id="IPR000731">
    <property type="entry name" value="SSD"/>
</dbReference>
<dbReference type="Pfam" id="PF03176">
    <property type="entry name" value="MMPL"/>
    <property type="match status" value="2"/>
</dbReference>
<comment type="subcellular location">
    <subcellularLocation>
        <location evidence="1">Cell membrane</location>
        <topology evidence="1">Multi-pass membrane protein</topology>
    </subcellularLocation>
</comment>
<dbReference type="PANTHER" id="PTHR33406">
    <property type="entry name" value="MEMBRANE PROTEIN MJ1562-RELATED"/>
    <property type="match status" value="1"/>
</dbReference>
<dbReference type="RefSeq" id="WP_160655323.1">
    <property type="nucleotide sequence ID" value="NZ_JBHRWU010000001.1"/>
</dbReference>
<proteinExistence type="inferred from homology"/>
<evidence type="ECO:0000256" key="6">
    <source>
        <dbReference type="ARBA" id="ARBA00023136"/>
    </source>
</evidence>
<dbReference type="SUPFAM" id="SSF82866">
    <property type="entry name" value="Multidrug efflux transporter AcrB transmembrane domain"/>
    <property type="match status" value="2"/>
</dbReference>
<evidence type="ECO:0000256" key="4">
    <source>
        <dbReference type="ARBA" id="ARBA00022692"/>
    </source>
</evidence>
<evidence type="ECO:0000256" key="5">
    <source>
        <dbReference type="ARBA" id="ARBA00022989"/>
    </source>
</evidence>
<feature type="transmembrane region" description="Helical" evidence="7">
    <location>
        <begin position="757"/>
        <end position="778"/>
    </location>
</feature>
<feature type="transmembrane region" description="Helical" evidence="7">
    <location>
        <begin position="302"/>
        <end position="325"/>
    </location>
</feature>
<dbReference type="GO" id="GO:0005886">
    <property type="term" value="C:plasma membrane"/>
    <property type="evidence" value="ECO:0007669"/>
    <property type="project" value="UniProtKB-SubCell"/>
</dbReference>
<feature type="domain" description="SSD" evidence="8">
    <location>
        <begin position="198"/>
        <end position="323"/>
    </location>
</feature>
<dbReference type="PROSITE" id="PS50156">
    <property type="entry name" value="SSD"/>
    <property type="match status" value="2"/>
</dbReference>
<feature type="transmembrane region" description="Helical" evidence="7">
    <location>
        <begin position="730"/>
        <end position="751"/>
    </location>
</feature>
<dbReference type="Proteomes" id="UP000436284">
    <property type="component" value="Unassembled WGS sequence"/>
</dbReference>
<dbReference type="InterPro" id="IPR004869">
    <property type="entry name" value="MMPL_dom"/>
</dbReference>
<reference evidence="9 10" key="1">
    <citation type="submission" date="2019-12" db="EMBL/GenBank/DDBJ databases">
        <title>Salinicoccus cyprini sp. nov., isolated from gastro-intestinal tract of mirror carp, Cyprinus carpio var. specularis, collected from Gobind Sagar Reservoir, Himachal Pradesh, India.</title>
        <authorList>
            <person name="Talwar C."/>
            <person name="Singh A.K."/>
            <person name="Lal R."/>
            <person name="Negi R.K."/>
        </authorList>
    </citation>
    <scope>NUCLEOTIDE SEQUENCE [LARGE SCALE GENOMIC DNA]</scope>
    <source>
        <strain evidence="9 10">J-82</strain>
    </source>
</reference>
<feature type="transmembrane region" description="Helical" evidence="7">
    <location>
        <begin position="228"/>
        <end position="248"/>
    </location>
</feature>
<name>A0A6N8TZD9_9STAP</name>
<feature type="transmembrane region" description="Helical" evidence="7">
    <location>
        <begin position="354"/>
        <end position="373"/>
    </location>
</feature>
<feature type="transmembrane region" description="Helical" evidence="7">
    <location>
        <begin position="269"/>
        <end position="290"/>
    </location>
</feature>
<keyword evidence="4 7" id="KW-0812">Transmembrane</keyword>
<feature type="domain" description="SSD" evidence="8">
    <location>
        <begin position="723"/>
        <end position="856"/>
    </location>
</feature>
<dbReference type="InterPro" id="IPR050545">
    <property type="entry name" value="Mycobact_MmpL"/>
</dbReference>
<evidence type="ECO:0000313" key="9">
    <source>
        <dbReference type="EMBL" id="MXQ51204.1"/>
    </source>
</evidence>